<dbReference type="Proteomes" id="UP000053424">
    <property type="component" value="Unassembled WGS sequence"/>
</dbReference>
<evidence type="ECO:0000313" key="1">
    <source>
        <dbReference type="EMBL" id="KIM39136.1"/>
    </source>
</evidence>
<sequence>MDTSGGQAIGSALTSGIQDISALLPLLGTEQCEDHISSALTHGYLYSAATPLSIFGSLGAARAGFKALLSAISIPRLGFDGAKILADAGFQPQGVNLSLIMLEQDRKSYCAEKRLTSMMTDLHLDD</sequence>
<dbReference type="EMBL" id="KN831787">
    <property type="protein sequence ID" value="KIM39136.1"/>
    <property type="molecule type" value="Genomic_DNA"/>
</dbReference>
<feature type="non-terminal residue" evidence="1">
    <location>
        <position position="126"/>
    </location>
</feature>
<reference evidence="2" key="2">
    <citation type="submission" date="2015-01" db="EMBL/GenBank/DDBJ databases">
        <title>Evolutionary Origins and Diversification of the Mycorrhizal Mutualists.</title>
        <authorList>
            <consortium name="DOE Joint Genome Institute"/>
            <consortium name="Mycorrhizal Genomics Consortium"/>
            <person name="Kohler A."/>
            <person name="Kuo A."/>
            <person name="Nagy L.G."/>
            <person name="Floudas D."/>
            <person name="Copeland A."/>
            <person name="Barry K.W."/>
            <person name="Cichocki N."/>
            <person name="Veneault-Fourrey C."/>
            <person name="LaButti K."/>
            <person name="Lindquist E.A."/>
            <person name="Lipzen A."/>
            <person name="Lundell T."/>
            <person name="Morin E."/>
            <person name="Murat C."/>
            <person name="Riley R."/>
            <person name="Ohm R."/>
            <person name="Sun H."/>
            <person name="Tunlid A."/>
            <person name="Henrissat B."/>
            <person name="Grigoriev I.V."/>
            <person name="Hibbett D.S."/>
            <person name="Martin F."/>
        </authorList>
    </citation>
    <scope>NUCLEOTIDE SEQUENCE [LARGE SCALE GENOMIC DNA]</scope>
    <source>
        <strain evidence="2">h7</strain>
    </source>
</reference>
<dbReference type="AlphaFoldDB" id="A0A0C3C6D6"/>
<organism evidence="1 2">
    <name type="scientific">Hebeloma cylindrosporum</name>
    <dbReference type="NCBI Taxonomy" id="76867"/>
    <lineage>
        <taxon>Eukaryota</taxon>
        <taxon>Fungi</taxon>
        <taxon>Dikarya</taxon>
        <taxon>Basidiomycota</taxon>
        <taxon>Agaricomycotina</taxon>
        <taxon>Agaricomycetes</taxon>
        <taxon>Agaricomycetidae</taxon>
        <taxon>Agaricales</taxon>
        <taxon>Agaricineae</taxon>
        <taxon>Hymenogastraceae</taxon>
        <taxon>Hebeloma</taxon>
    </lineage>
</organism>
<accession>A0A0C3C6D6</accession>
<dbReference type="STRING" id="686832.A0A0C3C6D6"/>
<evidence type="ECO:0000313" key="2">
    <source>
        <dbReference type="Proteomes" id="UP000053424"/>
    </source>
</evidence>
<gene>
    <name evidence="1" type="ORF">M413DRAFT_75198</name>
</gene>
<dbReference type="OrthoDB" id="3032844at2759"/>
<proteinExistence type="predicted"/>
<protein>
    <submittedName>
        <fullName evidence="1">Uncharacterized protein</fullName>
    </submittedName>
</protein>
<dbReference type="HOGENOM" id="CLU_115938_0_0_1"/>
<keyword evidence="2" id="KW-1185">Reference proteome</keyword>
<name>A0A0C3C6D6_HEBCY</name>
<reference evidence="1 2" key="1">
    <citation type="submission" date="2014-04" db="EMBL/GenBank/DDBJ databases">
        <authorList>
            <consortium name="DOE Joint Genome Institute"/>
            <person name="Kuo A."/>
            <person name="Gay G."/>
            <person name="Dore J."/>
            <person name="Kohler A."/>
            <person name="Nagy L.G."/>
            <person name="Floudas D."/>
            <person name="Copeland A."/>
            <person name="Barry K.W."/>
            <person name="Cichocki N."/>
            <person name="Veneault-Fourrey C."/>
            <person name="LaButti K."/>
            <person name="Lindquist E.A."/>
            <person name="Lipzen A."/>
            <person name="Lundell T."/>
            <person name="Morin E."/>
            <person name="Murat C."/>
            <person name="Sun H."/>
            <person name="Tunlid A."/>
            <person name="Henrissat B."/>
            <person name="Grigoriev I.V."/>
            <person name="Hibbett D.S."/>
            <person name="Martin F."/>
            <person name="Nordberg H.P."/>
            <person name="Cantor M.N."/>
            <person name="Hua S.X."/>
        </authorList>
    </citation>
    <scope>NUCLEOTIDE SEQUENCE [LARGE SCALE GENOMIC DNA]</scope>
    <source>
        <strain evidence="2">h7</strain>
    </source>
</reference>